<evidence type="ECO:0000256" key="1">
    <source>
        <dbReference type="ARBA" id="ARBA00004141"/>
    </source>
</evidence>
<feature type="transmembrane region" description="Helical" evidence="5">
    <location>
        <begin position="292"/>
        <end position="317"/>
    </location>
</feature>
<accession>A0AA36AF41</accession>
<feature type="transmembrane region" description="Helical" evidence="5">
    <location>
        <begin position="501"/>
        <end position="524"/>
    </location>
</feature>
<dbReference type="GO" id="GO:0010008">
    <property type="term" value="C:endosome membrane"/>
    <property type="evidence" value="ECO:0007669"/>
    <property type="project" value="TreeGrafter"/>
</dbReference>
<evidence type="ECO:0000256" key="4">
    <source>
        <dbReference type="ARBA" id="ARBA00023136"/>
    </source>
</evidence>
<feature type="domain" description="Ion transport" evidence="6">
    <location>
        <begin position="189"/>
        <end position="326"/>
    </location>
</feature>
<dbReference type="SUPFAM" id="SSF81324">
    <property type="entry name" value="Voltage-gated potassium channels"/>
    <property type="match status" value="2"/>
</dbReference>
<name>A0AA36AF41_OCTVU</name>
<feature type="transmembrane region" description="Helical" evidence="5">
    <location>
        <begin position="229"/>
        <end position="251"/>
    </location>
</feature>
<organism evidence="7 8">
    <name type="scientific">Octopus vulgaris</name>
    <name type="common">Common octopus</name>
    <dbReference type="NCBI Taxonomy" id="6645"/>
    <lineage>
        <taxon>Eukaryota</taxon>
        <taxon>Metazoa</taxon>
        <taxon>Spiralia</taxon>
        <taxon>Lophotrochozoa</taxon>
        <taxon>Mollusca</taxon>
        <taxon>Cephalopoda</taxon>
        <taxon>Coleoidea</taxon>
        <taxon>Octopodiformes</taxon>
        <taxon>Octopoda</taxon>
        <taxon>Incirrata</taxon>
        <taxon>Octopodidae</taxon>
        <taxon>Octopus</taxon>
    </lineage>
</organism>
<dbReference type="Gene3D" id="1.20.120.350">
    <property type="entry name" value="Voltage-gated potassium channels. Chain C"/>
    <property type="match status" value="1"/>
</dbReference>
<evidence type="ECO:0000259" key="6">
    <source>
        <dbReference type="Pfam" id="PF00520"/>
    </source>
</evidence>
<feature type="transmembrane region" description="Helical" evidence="5">
    <location>
        <begin position="463"/>
        <end position="481"/>
    </location>
</feature>
<protein>
    <submittedName>
        <fullName evidence="7">Pore calcium channel 1-like</fullName>
    </submittedName>
</protein>
<dbReference type="Pfam" id="PF00520">
    <property type="entry name" value="Ion_trans"/>
    <property type="match status" value="2"/>
</dbReference>
<evidence type="ECO:0000256" key="5">
    <source>
        <dbReference type="SAM" id="Phobius"/>
    </source>
</evidence>
<evidence type="ECO:0000313" key="8">
    <source>
        <dbReference type="Proteomes" id="UP001162480"/>
    </source>
</evidence>
<feature type="transmembrane region" description="Helical" evidence="5">
    <location>
        <begin position="144"/>
        <end position="166"/>
    </location>
</feature>
<keyword evidence="3 5" id="KW-1133">Transmembrane helix</keyword>
<keyword evidence="8" id="KW-1185">Reference proteome</keyword>
<feature type="transmembrane region" description="Helical" evidence="5">
    <location>
        <begin position="105"/>
        <end position="124"/>
    </location>
</feature>
<keyword evidence="2 5" id="KW-0812">Transmembrane</keyword>
<evidence type="ECO:0000256" key="2">
    <source>
        <dbReference type="ARBA" id="ARBA00022692"/>
    </source>
</evidence>
<evidence type="ECO:0000256" key="3">
    <source>
        <dbReference type="ARBA" id="ARBA00022989"/>
    </source>
</evidence>
<gene>
    <name evidence="7" type="ORF">OCTVUL_1B017702</name>
</gene>
<dbReference type="PANTHER" id="PTHR46474:SF1">
    <property type="entry name" value="TWO PORE CHANNEL PROTEIN 1"/>
    <property type="match status" value="1"/>
</dbReference>
<evidence type="ECO:0000313" key="7">
    <source>
        <dbReference type="EMBL" id="CAI9714946.1"/>
    </source>
</evidence>
<dbReference type="FunFam" id="1.10.287.70:FF:000062">
    <property type="entry name" value="Two pore calcium channel protein 1"/>
    <property type="match status" value="1"/>
</dbReference>
<feature type="transmembrane region" description="Helical" evidence="5">
    <location>
        <begin position="544"/>
        <end position="569"/>
    </location>
</feature>
<proteinExistence type="predicted"/>
<dbReference type="InterPro" id="IPR005821">
    <property type="entry name" value="Ion_trans_dom"/>
</dbReference>
<feature type="transmembrane region" description="Helical" evidence="5">
    <location>
        <begin position="615"/>
        <end position="634"/>
    </location>
</feature>
<feature type="domain" description="Ion transport" evidence="6">
    <location>
        <begin position="437"/>
        <end position="672"/>
    </location>
</feature>
<reference evidence="7" key="1">
    <citation type="submission" date="2023-08" db="EMBL/GenBank/DDBJ databases">
        <authorList>
            <person name="Alioto T."/>
            <person name="Alioto T."/>
            <person name="Gomez Garrido J."/>
        </authorList>
    </citation>
    <scope>NUCLEOTIDE SEQUENCE</scope>
</reference>
<comment type="subcellular location">
    <subcellularLocation>
        <location evidence="1">Membrane</location>
        <topology evidence="1">Multi-pass membrane protein</topology>
    </subcellularLocation>
</comment>
<dbReference type="AlphaFoldDB" id="A0AA36AF41"/>
<dbReference type="Proteomes" id="UP001162480">
    <property type="component" value="Chromosome 1"/>
</dbReference>
<dbReference type="Gene3D" id="1.10.287.70">
    <property type="match status" value="2"/>
</dbReference>
<dbReference type="InterPro" id="IPR027359">
    <property type="entry name" value="Volt_channel_dom_sf"/>
</dbReference>
<dbReference type="EMBL" id="OX597814">
    <property type="protein sequence ID" value="CAI9714946.1"/>
    <property type="molecule type" value="Genomic_DNA"/>
</dbReference>
<keyword evidence="4 5" id="KW-0472">Membrane</keyword>
<dbReference type="InterPro" id="IPR028801">
    <property type="entry name" value="TPC1_animal"/>
</dbReference>
<feature type="transmembrane region" description="Helical" evidence="5">
    <location>
        <begin position="646"/>
        <end position="673"/>
    </location>
</feature>
<sequence>MAAWSDPSLTVLDSPLSQLNSDGRRTYTGDSSVISDVDGCSYEEDLVSHINSITDSNNHLMTKYKWCLNYQEAAVYLQEGENNDKYDTHPSNYDALPAYQVAHNYWFHILDLFASILLLSLALCESPAVTNMALPVGVHSSLELFCLLILALILGIRLKCTFIVILSEHFKVISKNTVVMLVEAFVMICRQKNHLRVTRAVRPFFLMDSYYCKGVRRFTRQIFQSLRPIFDMLLLLLFFMLIFSILGFYLFSDINDYTYFSTIQDSFVSLFVLLTTANYPDVMMPAYNESRFYVAFFIIYLSLELFFLMNLLLAVVYDKFSSLEKEKLRKLFFHKRLGCRYAFQLLVSRQHPATIQLKHFQGMMQYLRPKMSRKDVYLTFKSMNVLSTGSLSLTEFFTVYGCSKLKWKPKNVSTIWSEDFRYPFNLIFRVLHRIVTHKCFEYYIYLTIASNFTWIVIETVQMSATGVTVFFIYIYVIEACLKILGKGPREYFTTGWDLFDFFVTLVSIIGLLGEIVNHNFYYIMVLRPFRLLRLFKINRRYRDVLGTFFVIFSRLVSIALTIMMLYYFFGIIGMELIGDVDLTNCCKNTSVEDFYREDNSTSIQGFYYLNNFQNILYSGVTLFELTVVNNWFIIMEGYANAVSEWLRLYFMLFYIVSMVVMNIVVAFVLDAFLFRIQYKRTMNCKDIEDESIQQIDIPLSAEELQMCEQEAMPLTPLYLGDQSNTNTKVIYQGERHKNREDFSLQMYQDEVKVWLEEEVQEHMHAINYMKNLQQRNRDNSANLEDFSVNDSDTRHLTLTL</sequence>
<dbReference type="GO" id="GO:0005216">
    <property type="term" value="F:monoatomic ion channel activity"/>
    <property type="evidence" value="ECO:0007669"/>
    <property type="project" value="InterPro"/>
</dbReference>
<dbReference type="GO" id="GO:0022832">
    <property type="term" value="F:voltage-gated channel activity"/>
    <property type="evidence" value="ECO:0007669"/>
    <property type="project" value="InterPro"/>
</dbReference>
<dbReference type="FunFam" id="1.10.287.70:FF:000439">
    <property type="entry name" value="Uncharacterized protein"/>
    <property type="match status" value="1"/>
</dbReference>
<dbReference type="GO" id="GO:0005765">
    <property type="term" value="C:lysosomal membrane"/>
    <property type="evidence" value="ECO:0007669"/>
    <property type="project" value="InterPro"/>
</dbReference>
<dbReference type="PANTHER" id="PTHR46474">
    <property type="entry name" value="TWO PORE CALCIUM CHANNEL PROTEIN 1"/>
    <property type="match status" value="1"/>
</dbReference>